<feature type="domain" description="WYL" evidence="1">
    <location>
        <begin position="169"/>
        <end position="237"/>
    </location>
</feature>
<dbReference type="InterPro" id="IPR051534">
    <property type="entry name" value="CBASS_pafABC_assoc_protein"/>
</dbReference>
<dbReference type="InterPro" id="IPR057727">
    <property type="entry name" value="WCX_dom"/>
</dbReference>
<name>A0ABY3CB10_9GAMM</name>
<dbReference type="EMBL" id="RYFG02000087">
    <property type="protein sequence ID" value="TRW95828.1"/>
    <property type="molecule type" value="Genomic_DNA"/>
</dbReference>
<dbReference type="InterPro" id="IPR026881">
    <property type="entry name" value="WYL_dom"/>
</dbReference>
<dbReference type="Proteomes" id="UP000733744">
    <property type="component" value="Unassembled WGS sequence"/>
</dbReference>
<proteinExistence type="predicted"/>
<dbReference type="PANTHER" id="PTHR34580:SF1">
    <property type="entry name" value="PROTEIN PAFC"/>
    <property type="match status" value="1"/>
</dbReference>
<evidence type="ECO:0000313" key="4">
    <source>
        <dbReference type="Proteomes" id="UP000733744"/>
    </source>
</evidence>
<dbReference type="PROSITE" id="PS52050">
    <property type="entry name" value="WYL"/>
    <property type="match status" value="1"/>
</dbReference>
<protein>
    <submittedName>
        <fullName evidence="3">WYL domain-containing protein</fullName>
    </submittedName>
</protein>
<dbReference type="RefSeq" id="WP_127030013.1">
    <property type="nucleotide sequence ID" value="NZ_RYFG02000087.1"/>
</dbReference>
<evidence type="ECO:0000313" key="3">
    <source>
        <dbReference type="EMBL" id="TRW95828.1"/>
    </source>
</evidence>
<reference evidence="3 4" key="1">
    <citation type="journal article" date="2019" name="Antonie Van Leeuwenhoek">
        <title>Description of 'Ca. Methylobacter oryzae' KRF1, a novel species from the environmentally important Methylobacter clade 2.</title>
        <authorList>
            <person name="Khatri K."/>
            <person name="Mohite J.A."/>
            <person name="Pandit P.S."/>
            <person name="Bahulikar R."/>
            <person name="Rahalkar M.C."/>
        </authorList>
    </citation>
    <scope>NUCLEOTIDE SEQUENCE [LARGE SCALE GENOMIC DNA]</scope>
    <source>
        <strain evidence="3 4">KRF1</strain>
    </source>
</reference>
<sequence>MPGQKSQATLQRRLQVLESIRKLSGRSARWVTVSEIVNDLKKQGYEVSVPNIRRDLKSLLETHQQLECNDNSNQDGEPKNGLAHGYRWAGRDNPTGCGITLPEALSLVMVERYLNQSLPVLLTRSLHDIFNKAHQTLELHKKNQITQWPEKFCVIQPTQPLIPPTLNQEILGSVHEALLNEKQLRVTYQAPNRPEAKEYRLHPLGLIQRGPVTYLAAMANDYEDPYLYALHRMQAAQILEQDCRHKPAFNLTEFSAKQGHFGSAAAIHLKARICDHLALILEETRLSEDQIISPANESGFREITAAVSDTWQLRWWILGQCDRIEVLEPEALRLEIAESVSKCNQQYLSK</sequence>
<feature type="domain" description="WCX" evidence="2">
    <location>
        <begin position="267"/>
        <end position="341"/>
    </location>
</feature>
<evidence type="ECO:0000259" key="1">
    <source>
        <dbReference type="Pfam" id="PF13280"/>
    </source>
</evidence>
<gene>
    <name evidence="3" type="ORF">EKO24_009480</name>
</gene>
<organism evidence="3 4">
    <name type="scientific">Candidatus Methylobacter oryzae</name>
    <dbReference type="NCBI Taxonomy" id="2497749"/>
    <lineage>
        <taxon>Bacteria</taxon>
        <taxon>Pseudomonadati</taxon>
        <taxon>Pseudomonadota</taxon>
        <taxon>Gammaproteobacteria</taxon>
        <taxon>Methylococcales</taxon>
        <taxon>Methylococcaceae</taxon>
        <taxon>Methylobacter</taxon>
    </lineage>
</organism>
<accession>A0ABY3CB10</accession>
<dbReference type="Pfam" id="PF13280">
    <property type="entry name" value="WYL"/>
    <property type="match status" value="1"/>
</dbReference>
<evidence type="ECO:0000259" key="2">
    <source>
        <dbReference type="Pfam" id="PF25583"/>
    </source>
</evidence>
<dbReference type="Pfam" id="PF25583">
    <property type="entry name" value="WCX"/>
    <property type="match status" value="1"/>
</dbReference>
<comment type="caution">
    <text evidence="3">The sequence shown here is derived from an EMBL/GenBank/DDBJ whole genome shotgun (WGS) entry which is preliminary data.</text>
</comment>
<keyword evidence="4" id="KW-1185">Reference proteome</keyword>
<dbReference type="PANTHER" id="PTHR34580">
    <property type="match status" value="1"/>
</dbReference>